<evidence type="ECO:0000256" key="7">
    <source>
        <dbReference type="ARBA" id="ARBA00024603"/>
    </source>
</evidence>
<feature type="domain" description="Oligopeptidase A N-terminal" evidence="11">
    <location>
        <begin position="27"/>
        <end position="148"/>
    </location>
</feature>
<dbReference type="AlphaFoldDB" id="I3CE63"/>
<keyword evidence="5 9" id="KW-0862">Zinc</keyword>
<evidence type="ECO:0000259" key="11">
    <source>
        <dbReference type="Pfam" id="PF19310"/>
    </source>
</evidence>
<dbReference type="HOGENOM" id="CLU_001805_4_1_6"/>
<dbReference type="InterPro" id="IPR024079">
    <property type="entry name" value="MetalloPept_cat_dom_sf"/>
</dbReference>
<dbReference type="GO" id="GO:0005829">
    <property type="term" value="C:cytosol"/>
    <property type="evidence" value="ECO:0007669"/>
    <property type="project" value="UniProtKB-ARBA"/>
</dbReference>
<dbReference type="EC" id="3.4.24.70" evidence="8"/>
<dbReference type="InterPro" id="IPR045666">
    <property type="entry name" value="OpdA_N"/>
</dbReference>
<feature type="domain" description="Peptidase M3A/M3B catalytic" evidence="10">
    <location>
        <begin position="222"/>
        <end position="675"/>
    </location>
</feature>
<dbReference type="InterPro" id="IPR024077">
    <property type="entry name" value="Neurolysin/TOP_dom2"/>
</dbReference>
<keyword evidence="4 9" id="KW-0378">Hydrolase</keyword>
<evidence type="ECO:0000256" key="8">
    <source>
        <dbReference type="ARBA" id="ARBA00026100"/>
    </source>
</evidence>
<dbReference type="GO" id="GO:0046872">
    <property type="term" value="F:metal ion binding"/>
    <property type="evidence" value="ECO:0007669"/>
    <property type="project" value="UniProtKB-UniRule"/>
</dbReference>
<evidence type="ECO:0000256" key="9">
    <source>
        <dbReference type="RuleBase" id="RU003435"/>
    </source>
</evidence>
<dbReference type="InterPro" id="IPR045090">
    <property type="entry name" value="Pept_M3A_M3B"/>
</dbReference>
<organism evidence="12 13">
    <name type="scientific">Beggiatoa alba B18LD</name>
    <dbReference type="NCBI Taxonomy" id="395493"/>
    <lineage>
        <taxon>Bacteria</taxon>
        <taxon>Pseudomonadati</taxon>
        <taxon>Pseudomonadota</taxon>
        <taxon>Gammaproteobacteria</taxon>
        <taxon>Thiotrichales</taxon>
        <taxon>Thiotrichaceae</taxon>
        <taxon>Beggiatoa</taxon>
    </lineage>
</organism>
<dbReference type="SUPFAM" id="SSF55486">
    <property type="entry name" value="Metalloproteases ('zincins'), catalytic domain"/>
    <property type="match status" value="1"/>
</dbReference>
<evidence type="ECO:0000256" key="6">
    <source>
        <dbReference type="ARBA" id="ARBA00023049"/>
    </source>
</evidence>
<evidence type="ECO:0000256" key="4">
    <source>
        <dbReference type="ARBA" id="ARBA00022801"/>
    </source>
</evidence>
<keyword evidence="3 9" id="KW-0479">Metal-binding</keyword>
<reference evidence="12 13" key="1">
    <citation type="submission" date="2011-11" db="EMBL/GenBank/DDBJ databases">
        <title>Improved High-Quality Draft sequence of Beggiatoa alba B18lD.</title>
        <authorList>
            <consortium name="US DOE Joint Genome Institute"/>
            <person name="Lucas S."/>
            <person name="Han J."/>
            <person name="Lapidus A."/>
            <person name="Cheng J.-F."/>
            <person name="Goodwin L."/>
            <person name="Pitluck S."/>
            <person name="Peters L."/>
            <person name="Mikhailova N."/>
            <person name="Held B."/>
            <person name="Detter J.C."/>
            <person name="Han C."/>
            <person name="Tapia R."/>
            <person name="Land M."/>
            <person name="Hauser L."/>
            <person name="Kyrpides N."/>
            <person name="Ivanova N."/>
            <person name="Pagani I."/>
            <person name="Samuel K."/>
            <person name="Teske A."/>
            <person name="Mueller J."/>
            <person name="Woyke T."/>
        </authorList>
    </citation>
    <scope>NUCLEOTIDE SEQUENCE [LARGE SCALE GENOMIC DNA]</scope>
    <source>
        <strain evidence="12 13">B18LD</strain>
    </source>
</reference>
<dbReference type="Proteomes" id="UP000005744">
    <property type="component" value="Unassembled WGS sequence"/>
</dbReference>
<dbReference type="Gene3D" id="3.40.390.10">
    <property type="entry name" value="Collagenase (Catalytic Domain)"/>
    <property type="match status" value="1"/>
</dbReference>
<dbReference type="EMBL" id="JH600070">
    <property type="protein sequence ID" value="EIJ41906.1"/>
    <property type="molecule type" value="Genomic_DNA"/>
</dbReference>
<dbReference type="STRING" id="395493.BegalDRAFT_1002"/>
<evidence type="ECO:0000256" key="5">
    <source>
        <dbReference type="ARBA" id="ARBA00022833"/>
    </source>
</evidence>
<accession>I3CE63</accession>
<dbReference type="PANTHER" id="PTHR11804">
    <property type="entry name" value="PROTEASE M3 THIMET OLIGOPEPTIDASE-RELATED"/>
    <property type="match status" value="1"/>
</dbReference>
<evidence type="ECO:0000256" key="3">
    <source>
        <dbReference type="ARBA" id="ARBA00022723"/>
    </source>
</evidence>
<dbReference type="GO" id="GO:0006508">
    <property type="term" value="P:proteolysis"/>
    <property type="evidence" value="ECO:0007669"/>
    <property type="project" value="UniProtKB-KW"/>
</dbReference>
<dbReference type="OrthoDB" id="9773538at2"/>
<dbReference type="NCBIfam" id="NF008159">
    <property type="entry name" value="PRK10911.1"/>
    <property type="match status" value="1"/>
</dbReference>
<evidence type="ECO:0000256" key="1">
    <source>
        <dbReference type="ARBA" id="ARBA00006040"/>
    </source>
</evidence>
<dbReference type="FunFam" id="3.40.390.10:FF:000009">
    <property type="entry name" value="Oligopeptidase A"/>
    <property type="match status" value="1"/>
</dbReference>
<keyword evidence="6 9" id="KW-0482">Metalloprotease</keyword>
<dbReference type="GO" id="GO:0004222">
    <property type="term" value="F:metalloendopeptidase activity"/>
    <property type="evidence" value="ECO:0007669"/>
    <property type="project" value="UniProtKB-EC"/>
</dbReference>
<dbReference type="eggNOG" id="COG0339">
    <property type="taxonomic scope" value="Bacteria"/>
</dbReference>
<sequence>MNNPLLNHDTLPQFSQIKPEHVDPALTKILESNLAEIHRLLETAKPYTWDSLINPLNELNDRLNKTWAPVGHLNSVLDSEALRDVYNTCLPKLSLYSTEIGQNKALYEAYKSIADSPEFAQLEPAQQKIITNELRDFHLSGIHLSPEKQARCKEIRQQLSQLTAKFSQNLLDATHAWKKHITNESLLAGLPDSLKGLARQNAEQANLDGWLLTLDLPCYMPVMNYADNRELRHEMYVAYVTRASAESTNSAQFDNSGLINNILALRHELAQLLGFHNYTEQSLFNNRMAKTPKQVIDFIHDLAQRSRPLAEGELAELRSFAATQYNMPHLEMWDIPYYSEKLRHLRYELSQETLRPYFPLPQVLKGLFQVFERLFGLRIQALNGVDIWHPSVQFFEIFDSKNELRGQFYLDPYARQGKRGGAWMDECIARKRLKTGVQTPVAHLVCNFPPPVGDNPSLLTHNDVLTLFHEFGHGLHHMLTKVDYAPVSGINGVSWDAVELPSQLLENWCWEREALDLFAVHYQTGEKLPNDLLEKMLAAKNFQAGLFMLRQLEFALFDLRVHTDYVPNLDVQATLDAVRKDIAVLIPPAFNRFQNSFTHVFSGGYAAGYYSYKWAEVLSADVFAKFEENGIFDRQTGEAFLHSILERGGSQDAMTLFVEFRGRQPKIEPLLKRVGLLAA</sequence>
<dbReference type="InterPro" id="IPR001567">
    <property type="entry name" value="Pept_M3A_M3B_dom"/>
</dbReference>
<dbReference type="Pfam" id="PF19310">
    <property type="entry name" value="TOP_N"/>
    <property type="match status" value="1"/>
</dbReference>
<dbReference type="GO" id="GO:0006518">
    <property type="term" value="P:peptide metabolic process"/>
    <property type="evidence" value="ECO:0007669"/>
    <property type="project" value="TreeGrafter"/>
</dbReference>
<dbReference type="MEROPS" id="M03.004"/>
<keyword evidence="13" id="KW-1185">Reference proteome</keyword>
<evidence type="ECO:0000259" key="10">
    <source>
        <dbReference type="Pfam" id="PF01432"/>
    </source>
</evidence>
<gene>
    <name evidence="12" type="ORF">BegalDRAFT_1002</name>
</gene>
<evidence type="ECO:0000256" key="2">
    <source>
        <dbReference type="ARBA" id="ARBA00022670"/>
    </source>
</evidence>
<dbReference type="Pfam" id="PF01432">
    <property type="entry name" value="Peptidase_M3"/>
    <property type="match status" value="1"/>
</dbReference>
<keyword evidence="2 9" id="KW-0645">Protease</keyword>
<comment type="cofactor">
    <cofactor evidence="9">
        <name>Zn(2+)</name>
        <dbReference type="ChEBI" id="CHEBI:29105"/>
    </cofactor>
    <text evidence="9">Binds 1 zinc ion.</text>
</comment>
<dbReference type="RefSeq" id="WP_002684275.1">
    <property type="nucleotide sequence ID" value="NZ_JH600070.1"/>
</dbReference>
<dbReference type="Gene3D" id="1.10.1370.40">
    <property type="match status" value="1"/>
</dbReference>
<proteinExistence type="inferred from homology"/>
<dbReference type="InterPro" id="IPR034005">
    <property type="entry name" value="M3A_DCP"/>
</dbReference>
<comment type="similarity">
    <text evidence="1 9">Belongs to the peptidase M3 family.</text>
</comment>
<evidence type="ECO:0000313" key="12">
    <source>
        <dbReference type="EMBL" id="EIJ41906.1"/>
    </source>
</evidence>
<evidence type="ECO:0000313" key="13">
    <source>
        <dbReference type="Proteomes" id="UP000005744"/>
    </source>
</evidence>
<comment type="catalytic activity">
    <reaction evidence="7">
        <text>Hydrolysis of oligopeptides, with broad specificity. Gly or Ala commonly occur as P1 or P1' residues, but more distant residues are also important, as is shown by the fact that Z-Gly-Pro-Gly-|-Gly-Pro-Ala is cleaved, but not Z-(Gly)(5).</text>
        <dbReference type="EC" id="3.4.24.70"/>
    </reaction>
</comment>
<protein>
    <recommendedName>
        <fullName evidence="8">oligopeptidase A</fullName>
        <ecNumber evidence="8">3.4.24.70</ecNumber>
    </recommendedName>
</protein>
<name>I3CE63_9GAMM</name>
<dbReference type="PANTHER" id="PTHR11804:SF84">
    <property type="entry name" value="SACCHAROLYSIN"/>
    <property type="match status" value="1"/>
</dbReference>
<dbReference type="CDD" id="cd06456">
    <property type="entry name" value="M3A_DCP"/>
    <property type="match status" value="1"/>
</dbReference>
<dbReference type="Gene3D" id="1.10.1370.10">
    <property type="entry name" value="Neurolysin, domain 3"/>
    <property type="match status" value="1"/>
</dbReference>